<keyword evidence="3" id="KW-1185">Reference proteome</keyword>
<evidence type="ECO:0000256" key="1">
    <source>
        <dbReference type="SAM" id="MobiDB-lite"/>
    </source>
</evidence>
<keyword evidence="2" id="KW-0812">Transmembrane</keyword>
<feature type="transmembrane region" description="Helical" evidence="2">
    <location>
        <begin position="170"/>
        <end position="190"/>
    </location>
</feature>
<evidence type="ECO:0000313" key="4">
    <source>
        <dbReference type="WBParaSite" id="Hba_10812"/>
    </source>
</evidence>
<feature type="compositionally biased region" description="Basic and acidic residues" evidence="1">
    <location>
        <begin position="55"/>
        <end position="72"/>
    </location>
</feature>
<name>A0A1I7WZU1_HETBA</name>
<organism evidence="3 4">
    <name type="scientific">Heterorhabditis bacteriophora</name>
    <name type="common">Entomopathogenic nematode worm</name>
    <dbReference type="NCBI Taxonomy" id="37862"/>
    <lineage>
        <taxon>Eukaryota</taxon>
        <taxon>Metazoa</taxon>
        <taxon>Ecdysozoa</taxon>
        <taxon>Nematoda</taxon>
        <taxon>Chromadorea</taxon>
        <taxon>Rhabditida</taxon>
        <taxon>Rhabditina</taxon>
        <taxon>Rhabditomorpha</taxon>
        <taxon>Strongyloidea</taxon>
        <taxon>Heterorhabditidae</taxon>
        <taxon>Heterorhabditis</taxon>
    </lineage>
</organism>
<feature type="compositionally biased region" description="Basic and acidic residues" evidence="1">
    <location>
        <begin position="30"/>
        <end position="41"/>
    </location>
</feature>
<keyword evidence="2" id="KW-1133">Transmembrane helix</keyword>
<keyword evidence="2" id="KW-0472">Membrane</keyword>
<dbReference type="WBParaSite" id="Hba_10812">
    <property type="protein sequence ID" value="Hba_10812"/>
    <property type="gene ID" value="Hba_10812"/>
</dbReference>
<sequence length="321" mass="37401">MSNNKDIGWMYEGPKSLVNREDYLLGKKKYSDAVNEQKPEALDALLHTRKKKEKRKNECDSKKRKEKTHESSPDSSVASVKHEPSHSSKKYDHDYHPRRSRRSRSPKEDRSEFSSNSKQRSERTLQDTLDSQSKESQHTKGEKRKAGKFEGFGLVGSCFVAEVIKIDIDAILLLLTVTFKVYRFLVLWKFCLEIVKTLLEYLVIYLLFLCFRIFIMHSLIYLVSMTSAILSADASDWKTGEDDLATCQNSILNTIINEDLKLFDAKKQYARCDNRVRLLEHGCPESYIEDPQTTLEIEKINLHFLLYAFHCITHRMSFSYF</sequence>
<reference evidence="4" key="1">
    <citation type="submission" date="2016-11" db="UniProtKB">
        <authorList>
            <consortium name="WormBaseParasite"/>
        </authorList>
    </citation>
    <scope>IDENTIFICATION</scope>
</reference>
<dbReference type="Proteomes" id="UP000095283">
    <property type="component" value="Unplaced"/>
</dbReference>
<protein>
    <submittedName>
        <fullName evidence="4">Arginine/serine-rich coiled-coil protein 2</fullName>
    </submittedName>
</protein>
<feature type="region of interest" description="Disordered" evidence="1">
    <location>
        <begin position="30"/>
        <end position="142"/>
    </location>
</feature>
<accession>A0A1I7WZU1</accession>
<proteinExistence type="predicted"/>
<feature type="transmembrane region" description="Helical" evidence="2">
    <location>
        <begin position="202"/>
        <end position="223"/>
    </location>
</feature>
<dbReference type="AlphaFoldDB" id="A0A1I7WZU1"/>
<evidence type="ECO:0000313" key="3">
    <source>
        <dbReference type="Proteomes" id="UP000095283"/>
    </source>
</evidence>
<evidence type="ECO:0000256" key="2">
    <source>
        <dbReference type="SAM" id="Phobius"/>
    </source>
</evidence>
<feature type="compositionally biased region" description="Basic and acidic residues" evidence="1">
    <location>
        <begin position="80"/>
        <end position="97"/>
    </location>
</feature>